<dbReference type="OrthoDB" id="329695at2759"/>
<dbReference type="GO" id="GO:0016020">
    <property type="term" value="C:membrane"/>
    <property type="evidence" value="ECO:0007669"/>
    <property type="project" value="InterPro"/>
</dbReference>
<reference evidence="2" key="1">
    <citation type="submission" date="2011-02" db="EMBL/GenBank/DDBJ databases">
        <authorList>
            <person name="Aslett M."/>
        </authorList>
    </citation>
    <scope>NUCLEOTIDE SEQUENCE</scope>
    <source>
        <strain evidence="2">Liverpool</strain>
    </source>
</reference>
<dbReference type="PRINTS" id="PR01801">
    <property type="entry name" value="SURFCEANTIGN"/>
</dbReference>
<dbReference type="EMBL" id="FR823390">
    <property type="protein sequence ID" value="CBZ53660.1"/>
    <property type="molecule type" value="Genomic_DNA"/>
</dbReference>
<proteinExistence type="predicted"/>
<reference evidence="4" key="3">
    <citation type="journal article" date="2012" name="PLoS Pathog.">
        <title>Comparative genomics of the apicomplexan parasites Toxoplasma gondii and Neospora caninum: Coccidia differing in host range and transmission strategy.</title>
        <authorList>
            <person name="Reid A.J."/>
            <person name="Vermont S.J."/>
            <person name="Cotton J.A."/>
            <person name="Harris D."/>
            <person name="Hill-Cawthorne G.A."/>
            <person name="Konen-Waisman S."/>
            <person name="Latham S.M."/>
            <person name="Mourier T."/>
            <person name="Norton R."/>
            <person name="Quail M.A."/>
            <person name="Sanders M."/>
            <person name="Shanmugam D."/>
            <person name="Sohal A."/>
            <person name="Wasmuth J.D."/>
            <person name="Brunk B."/>
            <person name="Grigg M.E."/>
            <person name="Howard J.C."/>
            <person name="Parkinson J."/>
            <person name="Roos D.S."/>
            <person name="Trees A.J."/>
            <person name="Berriman M."/>
            <person name="Pain A."/>
            <person name="Wastling J.M."/>
        </authorList>
    </citation>
    <scope>NUCLEOTIDE SEQUENCE [LARGE SCALE GENOMIC DNA]</scope>
    <source>
        <strain evidence="4">Liverpool</strain>
    </source>
</reference>
<reference evidence="2" key="2">
    <citation type="submission" date="2011-03" db="EMBL/GenBank/DDBJ databases">
        <title>Comparative genomics and transcriptomics of Neospora caninum and Toxoplasma gondii.</title>
        <authorList>
            <person name="Reid A.J."/>
            <person name="Sohal A."/>
            <person name="Harris D."/>
            <person name="Quail M."/>
            <person name="Sanders M."/>
            <person name="Berriman M."/>
            <person name="Wastling J.M."/>
            <person name="Pain A."/>
        </authorList>
    </citation>
    <scope>NUCLEOTIDE SEQUENCE</scope>
    <source>
        <strain evidence="2">Liverpool</strain>
    </source>
</reference>
<accession>F0VIU9</accession>
<evidence type="ECO:0000313" key="3">
    <source>
        <dbReference type="EMBL" id="CEL67651.1"/>
    </source>
</evidence>
<evidence type="ECO:0000313" key="2">
    <source>
        <dbReference type="EMBL" id="CBZ53660.1"/>
    </source>
</evidence>
<dbReference type="Gene3D" id="2.60.40.1320">
    <property type="entry name" value="SRS domain"/>
    <property type="match status" value="2"/>
</dbReference>
<dbReference type="InParanoid" id="F0VIU9"/>
<dbReference type="OMA" id="NCAYGAN"/>
<protein>
    <submittedName>
        <fullName evidence="2">SRS domain-containing protein</fullName>
    </submittedName>
</protein>
<feature type="domain" description="SRS" evidence="1">
    <location>
        <begin position="172"/>
        <end position="302"/>
    </location>
</feature>
<dbReference type="InterPro" id="IPR036755">
    <property type="entry name" value="SRS_dom_sf"/>
</dbReference>
<dbReference type="Pfam" id="PF04092">
    <property type="entry name" value="SAG"/>
    <property type="match status" value="2"/>
</dbReference>
<evidence type="ECO:0000313" key="4">
    <source>
        <dbReference type="Proteomes" id="UP000007494"/>
    </source>
</evidence>
<dbReference type="VEuPathDB" id="ToxoDB:NCLIV_034430"/>
<dbReference type="GeneID" id="13443071"/>
<organism evidence="2 4">
    <name type="scientific">Neospora caninum (strain Liverpool)</name>
    <dbReference type="NCBI Taxonomy" id="572307"/>
    <lineage>
        <taxon>Eukaryota</taxon>
        <taxon>Sar</taxon>
        <taxon>Alveolata</taxon>
        <taxon>Apicomplexa</taxon>
        <taxon>Conoidasida</taxon>
        <taxon>Coccidia</taxon>
        <taxon>Eucoccidiorida</taxon>
        <taxon>Eimeriorina</taxon>
        <taxon>Sarcocystidae</taxon>
        <taxon>Neospora</taxon>
    </lineage>
</organism>
<sequence>MACRGCRRVGNAQMPQVFFITGIHIRVFQEVKRSAQSDQNQDPSSGLPPVTTGTLHIRTFSFLYKAIPTFDEALLPPSRVQIFKGIAVIYIVEGVIVSSYNMALSARVKYPGSEAADTEPHFSGRRGVRMGLRVILVFVSTFLLLDSLSFPGCIRALASDSTNPSCETEGAVTKCTSTTDEQSKKDLIATLSEEKNILVIGCKKNDLTCAPDDLATNEVCPSTTATLKDCKKAKRGPTASFDINTLLSGSPKDVSWRNCDDATCTTKKLTIPPENFPFVDQQFIVGCVDKSASKDTMKVTVTLQARASATDEQTVKCAYGQNSNPTHQAVTLSPEKNSFTLVCGDEGEVLPTNYKEAYCVSETGREASESCTGAYNGIFPNYETTWWTQTANTDEYRFTIPEGQFPAEEQKITVGCHKKTASENEKRTRGPVKEGEATSTVCSVDVTIMASAASSAALANGMAVMFVSFVGLASTSVF</sequence>
<dbReference type="EMBL" id="LN714483">
    <property type="protein sequence ID" value="CEL67651.1"/>
    <property type="molecule type" value="Genomic_DNA"/>
</dbReference>
<dbReference type="InterPro" id="IPR028352">
    <property type="entry name" value="Surface_antig_SAG1"/>
</dbReference>
<dbReference type="eggNOG" id="ENOG502QZZJ">
    <property type="taxonomic scope" value="Eukaryota"/>
</dbReference>
<dbReference type="SUPFAM" id="SSF74877">
    <property type="entry name" value="Major surface antigen p30, SAG1"/>
    <property type="match status" value="2"/>
</dbReference>
<dbReference type="InterPro" id="IPR007226">
    <property type="entry name" value="SRS_dom"/>
</dbReference>
<keyword evidence="4" id="KW-1185">Reference proteome</keyword>
<evidence type="ECO:0000259" key="1">
    <source>
        <dbReference type="Pfam" id="PF04092"/>
    </source>
</evidence>
<gene>
    <name evidence="3" type="ORF">BN1204_034430</name>
    <name evidence="2" type="ORF">NCLIV_034430</name>
</gene>
<dbReference type="Proteomes" id="UP000007494">
    <property type="component" value="Chromosome VIII"/>
</dbReference>
<dbReference type="RefSeq" id="XP_003883692.1">
    <property type="nucleotide sequence ID" value="XM_003883643.1"/>
</dbReference>
<name>F0VIU9_NEOCL</name>
<feature type="domain" description="SRS" evidence="1">
    <location>
        <begin position="313"/>
        <end position="448"/>
    </location>
</feature>
<reference evidence="3" key="4">
    <citation type="journal article" date="2015" name="PLoS ONE">
        <title>Comprehensive Evaluation of Toxoplasma gondii VEG and Neospora caninum LIV Genomes with Tachyzoite Stage Transcriptome and Proteome Defines Novel Transcript Features.</title>
        <authorList>
            <person name="Ramaprasad A."/>
            <person name="Mourier T."/>
            <person name="Naeem R."/>
            <person name="Malas T.B."/>
            <person name="Moussa E."/>
            <person name="Panigrahi A."/>
            <person name="Vermont S.J."/>
            <person name="Otto T.D."/>
            <person name="Wastling J."/>
            <person name="Pain A."/>
        </authorList>
    </citation>
    <scope>NUCLEOTIDE SEQUENCE</scope>
    <source>
        <strain evidence="3">Liverpool</strain>
    </source>
</reference>
<dbReference type="AlphaFoldDB" id="F0VIU9"/>